<dbReference type="EMBL" id="AERO01000082">
    <property type="protein sequence ID" value="EFW60572.1"/>
    <property type="molecule type" value="Genomic_DNA"/>
</dbReference>
<dbReference type="InterPro" id="IPR028098">
    <property type="entry name" value="Glyco_trans_4-like_N"/>
</dbReference>
<protein>
    <submittedName>
        <fullName evidence="2">Colanic acid biosysnthesis glycosyl transferase WcaI</fullName>
    </submittedName>
</protein>
<sequence length="55" mass="6220">MKILVYGINYSPELTGIGKYTGEMVEWLAAQGHEVRVITAPPYYPQWQVGENYSA</sequence>
<proteinExistence type="predicted"/>
<dbReference type="Pfam" id="PF13579">
    <property type="entry name" value="Glyco_trans_4_4"/>
    <property type="match status" value="1"/>
</dbReference>
<dbReference type="GO" id="GO:0016757">
    <property type="term" value="F:glycosyltransferase activity"/>
    <property type="evidence" value="ECO:0007669"/>
    <property type="project" value="UniProtKB-ARBA"/>
</dbReference>
<accession>A0A6N3QQB5</accession>
<evidence type="ECO:0000313" key="3">
    <source>
        <dbReference type="Proteomes" id="UP000003302"/>
    </source>
</evidence>
<evidence type="ECO:0000313" key="2">
    <source>
        <dbReference type="EMBL" id="EFW60572.1"/>
    </source>
</evidence>
<feature type="domain" description="Glycosyltransferase subfamily 4-like N-terminal" evidence="1">
    <location>
        <begin position="15"/>
        <end position="49"/>
    </location>
</feature>
<name>A0A6N3QQB5_SHIFL</name>
<comment type="caution">
    <text evidence="2">The sequence shown here is derived from an EMBL/GenBank/DDBJ whole genome shotgun (WGS) entry which is preliminary data.</text>
</comment>
<gene>
    <name evidence="2" type="ORF">SGF_02027</name>
</gene>
<dbReference type="SUPFAM" id="SSF53756">
    <property type="entry name" value="UDP-Glycosyltransferase/glycogen phosphorylase"/>
    <property type="match status" value="1"/>
</dbReference>
<evidence type="ECO:0000259" key="1">
    <source>
        <dbReference type="Pfam" id="PF13579"/>
    </source>
</evidence>
<reference evidence="2 3" key="1">
    <citation type="submission" date="2011-01" db="EMBL/GenBank/DDBJ databases">
        <title>Shigella flexneri CDC 796-83 whole genome shotgun sequencing project.</title>
        <authorList>
            <person name="Mane S.P."/>
            <person name="Sobral B.W."/>
            <person name="Cebula T."/>
            <person name="Chertkov O."/>
            <person name="Munk A.C."/>
            <person name="Tapia R."/>
            <person name="Green L."/>
            <person name="Rogers Y."/>
            <person name="Detter J.C."/>
            <person name="Bruce D."/>
            <person name="Brettin T.S."/>
        </authorList>
    </citation>
    <scope>NUCLEOTIDE SEQUENCE [LARGE SCALE GENOMIC DNA]</scope>
    <source>
        <strain evidence="2 3">CDC 796-83</strain>
    </source>
</reference>
<organism evidence="2 3">
    <name type="scientific">Shigella flexneri CDC 796-83</name>
    <dbReference type="NCBI Taxonomy" id="945360"/>
    <lineage>
        <taxon>Bacteria</taxon>
        <taxon>Pseudomonadati</taxon>
        <taxon>Pseudomonadota</taxon>
        <taxon>Gammaproteobacteria</taxon>
        <taxon>Enterobacterales</taxon>
        <taxon>Enterobacteriaceae</taxon>
        <taxon>Shigella</taxon>
    </lineage>
</organism>
<keyword evidence="2" id="KW-0808">Transferase</keyword>
<dbReference type="Proteomes" id="UP000003302">
    <property type="component" value="Unassembled WGS sequence"/>
</dbReference>
<dbReference type="Gene3D" id="3.40.50.2000">
    <property type="entry name" value="Glycogen Phosphorylase B"/>
    <property type="match status" value="1"/>
</dbReference>
<dbReference type="AlphaFoldDB" id="A0A6N3QQB5"/>